<reference evidence="6" key="1">
    <citation type="journal article" date="2012" name="Science">
        <title>The Paleozoic origin of enzymatic lignin decomposition reconstructed from 31 fungal genomes.</title>
        <authorList>
            <person name="Floudas D."/>
            <person name="Binder M."/>
            <person name="Riley R."/>
            <person name="Barry K."/>
            <person name="Blanchette R.A."/>
            <person name="Henrissat B."/>
            <person name="Martinez A.T."/>
            <person name="Otillar R."/>
            <person name="Spatafora J.W."/>
            <person name="Yadav J.S."/>
            <person name="Aerts A."/>
            <person name="Benoit I."/>
            <person name="Boyd A."/>
            <person name="Carlson A."/>
            <person name="Copeland A."/>
            <person name="Coutinho P.M."/>
            <person name="de Vries R.P."/>
            <person name="Ferreira P."/>
            <person name="Findley K."/>
            <person name="Foster B."/>
            <person name="Gaskell J."/>
            <person name="Glotzer D."/>
            <person name="Gorecki P."/>
            <person name="Heitman J."/>
            <person name="Hesse C."/>
            <person name="Hori C."/>
            <person name="Igarashi K."/>
            <person name="Jurgens J.A."/>
            <person name="Kallen N."/>
            <person name="Kersten P."/>
            <person name="Kohler A."/>
            <person name="Kuees U."/>
            <person name="Kumar T.K.A."/>
            <person name="Kuo A."/>
            <person name="LaButti K."/>
            <person name="Larrondo L.F."/>
            <person name="Lindquist E."/>
            <person name="Ling A."/>
            <person name="Lombard V."/>
            <person name="Lucas S."/>
            <person name="Lundell T."/>
            <person name="Martin R."/>
            <person name="McLaughlin D.J."/>
            <person name="Morgenstern I."/>
            <person name="Morin E."/>
            <person name="Murat C."/>
            <person name="Nagy L.G."/>
            <person name="Nolan M."/>
            <person name="Ohm R.A."/>
            <person name="Patyshakuliyeva A."/>
            <person name="Rokas A."/>
            <person name="Ruiz-Duenas F.J."/>
            <person name="Sabat G."/>
            <person name="Salamov A."/>
            <person name="Samejima M."/>
            <person name="Schmutz J."/>
            <person name="Slot J.C."/>
            <person name="St John F."/>
            <person name="Stenlid J."/>
            <person name="Sun H."/>
            <person name="Sun S."/>
            <person name="Syed K."/>
            <person name="Tsang A."/>
            <person name="Wiebenga A."/>
            <person name="Young D."/>
            <person name="Pisabarro A."/>
            <person name="Eastwood D.C."/>
            <person name="Martin F."/>
            <person name="Cullen D."/>
            <person name="Grigoriev I.V."/>
            <person name="Hibbett D.S."/>
        </authorList>
    </citation>
    <scope>NUCLEOTIDE SEQUENCE [LARGE SCALE GENOMIC DNA]</scope>
    <source>
        <strain evidence="6">RWD-64-598 SS2</strain>
    </source>
</reference>
<dbReference type="InterPro" id="IPR012677">
    <property type="entry name" value="Nucleotide-bd_a/b_plait_sf"/>
</dbReference>
<name>A0A5M3MVS2_CONPW</name>
<evidence type="ECO:0000256" key="2">
    <source>
        <dbReference type="PROSITE-ProRule" id="PRU00176"/>
    </source>
</evidence>
<dbReference type="AlphaFoldDB" id="A0A5M3MVS2"/>
<comment type="caution">
    <text evidence="5">The sequence shown here is derived from an EMBL/GenBank/DDBJ whole genome shotgun (WGS) entry which is preliminary data.</text>
</comment>
<dbReference type="SUPFAM" id="SSF54928">
    <property type="entry name" value="RNA-binding domain, RBD"/>
    <property type="match status" value="1"/>
</dbReference>
<gene>
    <name evidence="5" type="ORF">CONPUDRAFT_52503</name>
</gene>
<dbReference type="InterPro" id="IPR000504">
    <property type="entry name" value="RRM_dom"/>
</dbReference>
<feature type="domain" description="RRM" evidence="4">
    <location>
        <begin position="59"/>
        <end position="143"/>
    </location>
</feature>
<feature type="compositionally biased region" description="Low complexity" evidence="3">
    <location>
        <begin position="15"/>
        <end position="25"/>
    </location>
</feature>
<dbReference type="InterPro" id="IPR007201">
    <property type="entry name" value="Mei2-like_Rrm_C"/>
</dbReference>
<accession>A0A5M3MVS2</accession>
<evidence type="ECO:0000313" key="5">
    <source>
        <dbReference type="EMBL" id="EIW82814.1"/>
    </source>
</evidence>
<protein>
    <recommendedName>
        <fullName evidence="4">RRM domain-containing protein</fullName>
    </recommendedName>
</protein>
<dbReference type="EMBL" id="JH711576">
    <property type="protein sequence ID" value="EIW82814.1"/>
    <property type="molecule type" value="Genomic_DNA"/>
</dbReference>
<sequence>MYGYAYAYVPSQYSPPGQPSYQPSVNSSPGNPGITSSHPVSEANQIDIRKIETGQDMRTTVMVKNIPNKMTDKELHKYIQDVCPRKIDFLYLRMDFKNGCNVGYAFVNFISVRDLQYFVKERLNKKWNMYSSEKVLQMSYANYQGKEALVEKFKNSSIMDVQEDWRPRIYYSSGPHQGLPEPFPKPTHMRRKERSTMNRGALYVPGVNSHGSGYHGRTHQHGNPSGPRSWAYGGVSDKFAGTGYVGGY</sequence>
<dbReference type="PANTHER" id="PTHR23189">
    <property type="entry name" value="RNA RECOGNITION MOTIF-CONTAINING"/>
    <property type="match status" value="1"/>
</dbReference>
<dbReference type="GO" id="GO:0003723">
    <property type="term" value="F:RNA binding"/>
    <property type="evidence" value="ECO:0007669"/>
    <property type="project" value="UniProtKB-UniRule"/>
</dbReference>
<keyword evidence="6" id="KW-1185">Reference proteome</keyword>
<keyword evidence="1 2" id="KW-0694">RNA-binding</keyword>
<dbReference type="OMA" id="FKNSSIM"/>
<feature type="region of interest" description="Disordered" evidence="3">
    <location>
        <begin position="212"/>
        <end position="232"/>
    </location>
</feature>
<dbReference type="KEGG" id="cput:CONPUDRAFT_52503"/>
<evidence type="ECO:0000256" key="3">
    <source>
        <dbReference type="SAM" id="MobiDB-lite"/>
    </source>
</evidence>
<organism evidence="5 6">
    <name type="scientific">Coniophora puteana (strain RWD-64-598)</name>
    <name type="common">Brown rot fungus</name>
    <dbReference type="NCBI Taxonomy" id="741705"/>
    <lineage>
        <taxon>Eukaryota</taxon>
        <taxon>Fungi</taxon>
        <taxon>Dikarya</taxon>
        <taxon>Basidiomycota</taxon>
        <taxon>Agaricomycotina</taxon>
        <taxon>Agaricomycetes</taxon>
        <taxon>Agaricomycetidae</taxon>
        <taxon>Boletales</taxon>
        <taxon>Coniophorineae</taxon>
        <taxon>Coniophoraceae</taxon>
        <taxon>Coniophora</taxon>
    </lineage>
</organism>
<dbReference type="PROSITE" id="PS50102">
    <property type="entry name" value="RRM"/>
    <property type="match status" value="1"/>
</dbReference>
<dbReference type="InterPro" id="IPR035979">
    <property type="entry name" value="RBD_domain_sf"/>
</dbReference>
<dbReference type="OrthoDB" id="417481at2759"/>
<dbReference type="Proteomes" id="UP000053558">
    <property type="component" value="Unassembled WGS sequence"/>
</dbReference>
<evidence type="ECO:0000256" key="1">
    <source>
        <dbReference type="ARBA" id="ARBA00022884"/>
    </source>
</evidence>
<proteinExistence type="predicted"/>
<feature type="region of interest" description="Disordered" evidence="3">
    <location>
        <begin position="15"/>
        <end position="41"/>
    </location>
</feature>
<dbReference type="RefSeq" id="XP_007766341.1">
    <property type="nucleotide sequence ID" value="XM_007768151.1"/>
</dbReference>
<dbReference type="Gene3D" id="3.30.70.330">
    <property type="match status" value="1"/>
</dbReference>
<dbReference type="Pfam" id="PF04059">
    <property type="entry name" value="RRM_2"/>
    <property type="match status" value="1"/>
</dbReference>
<evidence type="ECO:0000313" key="6">
    <source>
        <dbReference type="Proteomes" id="UP000053558"/>
    </source>
</evidence>
<evidence type="ECO:0000259" key="4">
    <source>
        <dbReference type="PROSITE" id="PS50102"/>
    </source>
</evidence>
<feature type="compositionally biased region" description="Polar residues" evidence="3">
    <location>
        <begin position="26"/>
        <end position="41"/>
    </location>
</feature>
<dbReference type="GeneID" id="19207512"/>